<dbReference type="InterPro" id="IPR001810">
    <property type="entry name" value="F-box_dom"/>
</dbReference>
<dbReference type="Gene3D" id="1.20.1280.50">
    <property type="match status" value="1"/>
</dbReference>
<dbReference type="OrthoDB" id="2788844at2759"/>
<evidence type="ECO:0000313" key="2">
    <source>
        <dbReference type="EMBL" id="KIJ63948.1"/>
    </source>
</evidence>
<name>A0A0C9W8Q2_9AGAM</name>
<dbReference type="SUPFAM" id="SSF81383">
    <property type="entry name" value="F-box domain"/>
    <property type="match status" value="1"/>
</dbReference>
<dbReference type="EMBL" id="KN839848">
    <property type="protein sequence ID" value="KIJ63948.1"/>
    <property type="molecule type" value="Genomic_DNA"/>
</dbReference>
<dbReference type="CDD" id="cd09917">
    <property type="entry name" value="F-box_SF"/>
    <property type="match status" value="1"/>
</dbReference>
<keyword evidence="3" id="KW-1185">Reference proteome</keyword>
<protein>
    <recommendedName>
        <fullName evidence="1">F-box domain-containing protein</fullName>
    </recommendedName>
</protein>
<accession>A0A0C9W8Q2</accession>
<dbReference type="HOGENOM" id="CLU_077717_0_0_1"/>
<dbReference type="Proteomes" id="UP000053820">
    <property type="component" value="Unassembled WGS sequence"/>
</dbReference>
<dbReference type="InterPro" id="IPR036047">
    <property type="entry name" value="F-box-like_dom_sf"/>
</dbReference>
<proteinExistence type="predicted"/>
<gene>
    <name evidence="2" type="ORF">HYDPIDRAFT_28846</name>
</gene>
<reference evidence="2 3" key="1">
    <citation type="submission" date="2014-04" db="EMBL/GenBank/DDBJ databases">
        <title>Evolutionary Origins and Diversification of the Mycorrhizal Mutualists.</title>
        <authorList>
            <consortium name="DOE Joint Genome Institute"/>
            <consortium name="Mycorrhizal Genomics Consortium"/>
            <person name="Kohler A."/>
            <person name="Kuo A."/>
            <person name="Nagy L.G."/>
            <person name="Floudas D."/>
            <person name="Copeland A."/>
            <person name="Barry K.W."/>
            <person name="Cichocki N."/>
            <person name="Veneault-Fourrey C."/>
            <person name="LaButti K."/>
            <person name="Lindquist E.A."/>
            <person name="Lipzen A."/>
            <person name="Lundell T."/>
            <person name="Morin E."/>
            <person name="Murat C."/>
            <person name="Riley R."/>
            <person name="Ohm R."/>
            <person name="Sun H."/>
            <person name="Tunlid A."/>
            <person name="Henrissat B."/>
            <person name="Grigoriev I.V."/>
            <person name="Hibbett D.S."/>
            <person name="Martin F."/>
        </authorList>
    </citation>
    <scope>NUCLEOTIDE SEQUENCE [LARGE SCALE GENOMIC DNA]</scope>
    <source>
        <strain evidence="2 3">MD-312</strain>
    </source>
</reference>
<sequence length="243" mass="26732">MSSNPPLESRKSGPLSPDVPPAHLCNELLLKIFSELKLPTLIAATGVCRKWRALVPCADILPARRVLLDLHLSIIPSPTFLPAEDCAIAPLCSSDREAFLEKLDRRLVGKGLRLPEEMRFWVLEWPGAAALSWASPADLSQTHLHGKRANSANLAPEPHIEKKFFTDTWLVGDRGIHMMKLSGGSAPSGFWIALDDKSGVADTFGKVYLCAGREILDQVASSWMEWIKRRLGKVAGGREVAYC</sequence>
<dbReference type="AlphaFoldDB" id="A0A0C9W8Q2"/>
<evidence type="ECO:0000259" key="1">
    <source>
        <dbReference type="Pfam" id="PF12937"/>
    </source>
</evidence>
<organism evidence="2 3">
    <name type="scientific">Hydnomerulius pinastri MD-312</name>
    <dbReference type="NCBI Taxonomy" id="994086"/>
    <lineage>
        <taxon>Eukaryota</taxon>
        <taxon>Fungi</taxon>
        <taxon>Dikarya</taxon>
        <taxon>Basidiomycota</taxon>
        <taxon>Agaricomycotina</taxon>
        <taxon>Agaricomycetes</taxon>
        <taxon>Agaricomycetidae</taxon>
        <taxon>Boletales</taxon>
        <taxon>Boletales incertae sedis</taxon>
        <taxon>Leucogyrophana</taxon>
    </lineage>
</organism>
<evidence type="ECO:0000313" key="3">
    <source>
        <dbReference type="Proteomes" id="UP000053820"/>
    </source>
</evidence>
<feature type="domain" description="F-box" evidence="1">
    <location>
        <begin position="26"/>
        <end position="55"/>
    </location>
</feature>
<dbReference type="Pfam" id="PF12937">
    <property type="entry name" value="F-box-like"/>
    <property type="match status" value="1"/>
</dbReference>